<proteinExistence type="predicted"/>
<keyword evidence="3" id="KW-1185">Reference proteome</keyword>
<evidence type="ECO:0000313" key="2">
    <source>
        <dbReference type="EMBL" id="KGE89555.1"/>
    </source>
</evidence>
<evidence type="ECO:0000313" key="3">
    <source>
        <dbReference type="Proteomes" id="UP000029736"/>
    </source>
</evidence>
<comment type="caution">
    <text evidence="2">The sequence shown here is derived from an EMBL/GenBank/DDBJ whole genome shotgun (WGS) entry which is preliminary data.</text>
</comment>
<gene>
    <name evidence="2" type="ORF">IX84_01920</name>
</gene>
<sequence length="181" mass="19628">MKQSVKPLLLVGVFALAGLTKAQAQVDVMVNPIGLLFGNLSASADFMLKDNFSVEGQIGVGFGDDGAFDYFNLPITAYGKYYFNPDDGADKFYASAFLRFINRSWDGNDNAFVSEYSQTRIGLGFGVGYKVVGNSGIVFDLGFGIGRAFIDNVSIDDETNVVDWPEIMFTGKLAIGYRFGG</sequence>
<evidence type="ECO:0008006" key="4">
    <source>
        <dbReference type="Google" id="ProtNLM"/>
    </source>
</evidence>
<dbReference type="STRING" id="1524460.IX84_01920"/>
<feature type="signal peptide" evidence="1">
    <location>
        <begin position="1"/>
        <end position="24"/>
    </location>
</feature>
<dbReference type="AlphaFoldDB" id="A0A098SBM6"/>
<dbReference type="OrthoDB" id="768080at2"/>
<dbReference type="EMBL" id="JPOS01000004">
    <property type="protein sequence ID" value="KGE89555.1"/>
    <property type="molecule type" value="Genomic_DNA"/>
</dbReference>
<protein>
    <recommendedName>
        <fullName evidence="4">Outer membrane protein beta-barrel domain-containing protein</fullName>
    </recommendedName>
</protein>
<dbReference type="RefSeq" id="WP_044216078.1">
    <property type="nucleotide sequence ID" value="NZ_JBKAGJ010000005.1"/>
</dbReference>
<dbReference type="Proteomes" id="UP000029736">
    <property type="component" value="Unassembled WGS sequence"/>
</dbReference>
<evidence type="ECO:0000256" key="1">
    <source>
        <dbReference type="SAM" id="SignalP"/>
    </source>
</evidence>
<keyword evidence="1" id="KW-0732">Signal</keyword>
<organism evidence="2 3">
    <name type="scientific">Phaeodactylibacter xiamenensis</name>
    <dbReference type="NCBI Taxonomy" id="1524460"/>
    <lineage>
        <taxon>Bacteria</taxon>
        <taxon>Pseudomonadati</taxon>
        <taxon>Bacteroidota</taxon>
        <taxon>Saprospiria</taxon>
        <taxon>Saprospirales</taxon>
        <taxon>Haliscomenobacteraceae</taxon>
        <taxon>Phaeodactylibacter</taxon>
    </lineage>
</organism>
<feature type="chain" id="PRO_5001940089" description="Outer membrane protein beta-barrel domain-containing protein" evidence="1">
    <location>
        <begin position="25"/>
        <end position="181"/>
    </location>
</feature>
<accession>A0A098SBM6</accession>
<name>A0A098SBM6_9BACT</name>
<reference evidence="2 3" key="1">
    <citation type="journal article" date="2014" name="Int. J. Syst. Evol. Microbiol.">
        <title>Phaeodactylibacter xiamenensis gen. nov., sp. nov., a member of the family Saprospiraceae isolated from the marine alga Phaeodactylum tricornutum.</title>
        <authorList>
            <person name="Chen Z.Jr."/>
            <person name="Lei X."/>
            <person name="Lai Q."/>
            <person name="Li Y."/>
            <person name="Zhang B."/>
            <person name="Zhang J."/>
            <person name="Zhang H."/>
            <person name="Yang L."/>
            <person name="Zheng W."/>
            <person name="Tian Y."/>
            <person name="Yu Z."/>
            <person name="Xu H.Jr."/>
            <person name="Zheng T."/>
        </authorList>
    </citation>
    <scope>NUCLEOTIDE SEQUENCE [LARGE SCALE GENOMIC DNA]</scope>
    <source>
        <strain evidence="2 3">KD52</strain>
    </source>
</reference>